<keyword evidence="2" id="KW-1185">Reference proteome</keyword>
<evidence type="ECO:0000313" key="2">
    <source>
        <dbReference type="Proteomes" id="UP000028730"/>
    </source>
</evidence>
<accession>A0A086BPM4</accession>
<dbReference type="EMBL" id="ATLK01000001">
    <property type="protein sequence ID" value="KFF31888.1"/>
    <property type="molecule type" value="Genomic_DNA"/>
</dbReference>
<reference evidence="1 2" key="1">
    <citation type="journal article" date="2014" name="Appl. Environ. Microbiol.">
        <title>Genomic encyclopedia of type strains of the genus Bifidobacterium.</title>
        <authorList>
            <person name="Milani C."/>
            <person name="Lugli G.A."/>
            <person name="Duranti S."/>
            <person name="Turroni F."/>
            <person name="Bottacini F."/>
            <person name="Mangifesta M."/>
            <person name="Sanchez B."/>
            <person name="Viappiani A."/>
            <person name="Mancabelli L."/>
            <person name="Taminiau B."/>
            <person name="Delcenserie V."/>
            <person name="Barrangou R."/>
            <person name="Margolles A."/>
            <person name="van Sinderen D."/>
            <person name="Ventura M."/>
        </authorList>
    </citation>
    <scope>NUCLEOTIDE SEQUENCE [LARGE SCALE GENOMIC DNA]</scope>
    <source>
        <strain evidence="1 2">DSM 19703</strain>
    </source>
</reference>
<comment type="caution">
    <text evidence="1">The sequence shown here is derived from an EMBL/GenBank/DDBJ whole genome shotgun (WGS) entry which is preliminary data.</text>
</comment>
<protein>
    <submittedName>
        <fullName evidence="1">Uncharacterized protein</fullName>
    </submittedName>
</protein>
<evidence type="ECO:0000313" key="1">
    <source>
        <dbReference type="EMBL" id="KFF31888.1"/>
    </source>
</evidence>
<name>A0A086BPM4_9BIFI</name>
<sequence length="65" mass="7454">MPGDLVQGGLVVILSWKSYRTLWRFGESVADVLVRMCRWCVGEIVTNVLSMVALTQMEKGMRIWH</sequence>
<organism evidence="1 2">
    <name type="scientific">Bifidobacterium bombi DSM 19703</name>
    <dbReference type="NCBI Taxonomy" id="1341695"/>
    <lineage>
        <taxon>Bacteria</taxon>
        <taxon>Bacillati</taxon>
        <taxon>Actinomycetota</taxon>
        <taxon>Actinomycetes</taxon>
        <taxon>Bifidobacteriales</taxon>
        <taxon>Bifidobacteriaceae</taxon>
        <taxon>Bifidobacterium</taxon>
    </lineage>
</organism>
<dbReference type="Proteomes" id="UP000028730">
    <property type="component" value="Unassembled WGS sequence"/>
</dbReference>
<gene>
    <name evidence="1" type="ORF">BBOMB_1298</name>
</gene>
<dbReference type="AlphaFoldDB" id="A0A086BPM4"/>
<proteinExistence type="predicted"/>
<dbReference type="STRING" id="1341695.BBOMB_1298"/>